<dbReference type="InterPro" id="IPR030843">
    <property type="entry name" value="PAN2"/>
</dbReference>
<dbReference type="Proteomes" id="UP000027195">
    <property type="component" value="Unassembled WGS sequence"/>
</dbReference>
<comment type="subunit">
    <text evidence="9">Forms a heterotrimer with an asymmetric homodimer of the regulatory subunit PAN3 to form the poly(A)-nuclease (PAN) deadenylation complex.</text>
</comment>
<dbReference type="HOGENOM" id="CLU_002369_1_0_1"/>
<comment type="activity regulation">
    <text evidence="9">Positively regulated by the regulatory subunit PAN3.</text>
</comment>
<evidence type="ECO:0000313" key="12">
    <source>
        <dbReference type="EMBL" id="KDQ12374.1"/>
    </source>
</evidence>
<evidence type="ECO:0000313" key="13">
    <source>
        <dbReference type="Proteomes" id="UP000027195"/>
    </source>
</evidence>
<dbReference type="InterPro" id="IPR015943">
    <property type="entry name" value="WD40/YVTN_repeat-like_dom_sf"/>
</dbReference>
<dbReference type="OrthoDB" id="16516at2759"/>
<dbReference type="Pfam" id="PF20770">
    <property type="entry name" value="PAN2_N"/>
    <property type="match status" value="1"/>
</dbReference>
<keyword evidence="4 9" id="KW-0507">mRNA processing</keyword>
<dbReference type="GO" id="GO:0000932">
    <property type="term" value="C:P-body"/>
    <property type="evidence" value="ECO:0007669"/>
    <property type="project" value="TreeGrafter"/>
</dbReference>
<dbReference type="HAMAP" id="MF_03182">
    <property type="entry name" value="PAN2"/>
    <property type="match status" value="1"/>
</dbReference>
<feature type="binding site" evidence="9">
    <location>
        <position position="1029"/>
    </location>
    <ligand>
        <name>a divalent metal cation</name>
        <dbReference type="ChEBI" id="CHEBI:60240"/>
        <note>catalytic</note>
    </ligand>
</feature>
<dbReference type="Gene3D" id="2.130.10.10">
    <property type="entry name" value="YVTN repeat-like/Quinoprotein amine dehydrogenase"/>
    <property type="match status" value="1"/>
</dbReference>
<dbReference type="SUPFAM" id="SSF54001">
    <property type="entry name" value="Cysteine proteinases"/>
    <property type="match status" value="1"/>
</dbReference>
<dbReference type="InterPro" id="IPR028889">
    <property type="entry name" value="USP"/>
</dbReference>
<comment type="function">
    <text evidence="9">Catalytic subunit of the poly(A)-nuclease (PAN) deadenylation complex, one of two cytoplasmic mRNA deadenylases involved in mRNA turnover. PAN specifically shortens poly(A) tails of RNA and the activity is stimulated by poly(A)-binding protein PAB1. PAN deadenylation is followed by rapid degradation of the shortened mRNA tails by the CCR4-NOT complex. Deadenylated mRNAs are then degraded by two alternative mechanisms, namely exosome-mediated 3'-5' exonucleolytic degradation, or deadenlyation-dependent mRNA decaping and subsequent 5'-3' exonucleolytic degradation by XRN1. May also be involved in post-transcriptional maturation of mRNA poly(A) tails.</text>
</comment>
<keyword evidence="6 9" id="KW-0479">Metal-binding</keyword>
<keyword evidence="3" id="KW-0853">WD repeat</keyword>
<name>A0A067MA09_BOTB1</name>
<comment type="cofactor">
    <cofactor evidence="9">
        <name>a divalent metal cation</name>
        <dbReference type="ChEBI" id="CHEBI:60240"/>
    </cofactor>
    <text evidence="9">Binds 2 metal cations per subunit in the catalytic exonuclease domain.</text>
</comment>
<dbReference type="FunCoup" id="A0A067MA09">
    <property type="interactions" value="392"/>
</dbReference>
<protein>
    <recommendedName>
        <fullName evidence="9">PAN2-PAN3 deadenylation complex catalytic subunit PAN2</fullName>
        <ecNumber evidence="9">3.1.13.4</ecNumber>
    </recommendedName>
    <alternativeName>
        <fullName evidence="9">PAB1P-dependent poly(A)-specific ribonuclease</fullName>
    </alternativeName>
    <alternativeName>
        <fullName evidence="9">Poly(A)-nuclease deadenylation complex subunit 2</fullName>
        <shortName evidence="9">PAN deadenylation complex subunit 2</shortName>
    </alternativeName>
</protein>
<dbReference type="SMART" id="SM00479">
    <property type="entry name" value="EXOIII"/>
    <property type="match status" value="1"/>
</dbReference>
<dbReference type="AlphaFoldDB" id="A0A067MA09"/>
<accession>A0A067MA09</accession>
<feature type="binding site" evidence="9">
    <location>
        <position position="869"/>
    </location>
    <ligand>
        <name>a divalent metal cation</name>
        <dbReference type="ChEBI" id="CHEBI:60240"/>
        <note>catalytic</note>
    </ligand>
</feature>
<evidence type="ECO:0000256" key="4">
    <source>
        <dbReference type="ARBA" id="ARBA00022664"/>
    </source>
</evidence>
<dbReference type="SUPFAM" id="SSF53098">
    <property type="entry name" value="Ribonuclease H-like"/>
    <property type="match status" value="1"/>
</dbReference>
<dbReference type="STRING" id="930990.A0A067MA09"/>
<evidence type="ECO:0000256" key="7">
    <source>
        <dbReference type="ARBA" id="ARBA00022801"/>
    </source>
</evidence>
<dbReference type="PROSITE" id="PS50235">
    <property type="entry name" value="USP_3"/>
    <property type="match status" value="1"/>
</dbReference>
<evidence type="ECO:0000256" key="10">
    <source>
        <dbReference type="SAM" id="MobiDB-lite"/>
    </source>
</evidence>
<dbReference type="GO" id="GO:0006397">
    <property type="term" value="P:mRNA processing"/>
    <property type="evidence" value="ECO:0007669"/>
    <property type="project" value="UniProtKB-KW"/>
</dbReference>
<feature type="domain" description="USP" evidence="11">
    <location>
        <begin position="469"/>
        <end position="812"/>
    </location>
</feature>
<dbReference type="InterPro" id="IPR013520">
    <property type="entry name" value="Ribonucl_H"/>
</dbReference>
<keyword evidence="2 9" id="KW-0963">Cytoplasm</keyword>
<proteinExistence type="inferred from homology"/>
<comment type="similarity">
    <text evidence="9">Belongs to the peptidase C19 family. PAN2 subfamily.</text>
</comment>
<dbReference type="EMBL" id="KL198051">
    <property type="protein sequence ID" value="KDQ12374.1"/>
    <property type="molecule type" value="Genomic_DNA"/>
</dbReference>
<keyword evidence="8 9" id="KW-0269">Exonuclease</keyword>
<comment type="catalytic activity">
    <reaction evidence="9">
        <text>Exonucleolytic cleavage of poly(A) to 5'-AMP.</text>
        <dbReference type="EC" id="3.1.13.4"/>
    </reaction>
</comment>
<comment type="caution">
    <text evidence="9">Lacks conserved residue(s) required for the propagation of feature annotation.</text>
</comment>
<dbReference type="GO" id="GO:0003676">
    <property type="term" value="F:nucleic acid binding"/>
    <property type="evidence" value="ECO:0007669"/>
    <property type="project" value="InterPro"/>
</dbReference>
<dbReference type="EC" id="3.1.13.4" evidence="9"/>
<gene>
    <name evidence="9" type="primary">PAN2</name>
    <name evidence="12" type="ORF">BOTBODRAFT_134946</name>
</gene>
<dbReference type="CDD" id="cd06143">
    <property type="entry name" value="PAN2_exo"/>
    <property type="match status" value="1"/>
</dbReference>
<dbReference type="SUPFAM" id="SSF50978">
    <property type="entry name" value="WD40 repeat-like"/>
    <property type="match status" value="1"/>
</dbReference>
<feature type="region of interest" description="Disordered" evidence="10">
    <location>
        <begin position="1062"/>
        <end position="1092"/>
    </location>
</feature>
<dbReference type="InterPro" id="IPR036397">
    <property type="entry name" value="RNaseH_sf"/>
</dbReference>
<evidence type="ECO:0000256" key="5">
    <source>
        <dbReference type="ARBA" id="ARBA00022722"/>
    </source>
</evidence>
<dbReference type="GO" id="GO:0004535">
    <property type="term" value="F:poly(A)-specific ribonuclease activity"/>
    <property type="evidence" value="ECO:0007669"/>
    <property type="project" value="UniProtKB-UniRule"/>
</dbReference>
<sequence length="1145" mass="126676">MPTYHLLHPLGDLPDAYPAPITSLAFDPLSDVLWSGSASGSVAAFYGSGLRGVKFPVGGNATVLRIIASEKDVKAIGSEGIGSWSKGGVNKWHYSATQLTNFAMHPTTPHTLVLASATLANPVFQLLNSATGAQIRTVPSPAFISHLRSSPSLLLSASSDGFLRTHDLRTAAKREEGSALAHSGGISGLETSGNYAYTIGWGIRQGHPHPDPLVKVFDLRTLRPLPPYPFSSGPAFIDIHPKNSSVIVVSSSQGFVNVVDVANPTTGGEFHQVDTASYLTSSAISPSGDYLSFGDADGLIHLLTTTAEDTHVPFNGFDGQPIEWADQPEPLPNIHWTDSTPLNSIGLPYYTSPLLSSYTHPLIPSSTAHPPPAPIPPQVLASMKMVDFVGYAQLPKELRGKRNVVARELVKKDQGRFRSDRTRTDSQASIDASDLTDPIPKPYRRVEIMYSKFGVEDFDFGFYNETEFSGLESHIQNSYTNSLVQVLHYCHPIRHLGKSHITTSCRIEHCLLCEFGFVVRMLEDAKGTNCQASNFCKTISRMSQATALGVVDTDAERPDTDYASMIQLFNRFALEEISAEGNAFPQNPIVRPTNELVPMGQVAAPITQLLGIDSTTVIVCQNCGAKRTKEGMTHVVDLLYPRKTLTNEPPVPTDLDFATLMAISLLRDTTYKATCPTCKQLTQLRSRRTTPVSQLPPLLAVNASVNNDEQLKYWIDGKQGTFLSPQVDIRSYGEAESEDLDVATYELRAFIVQVRASKANHLVAIVKVPEAPPDQSPWYIFNDFVVENISEQEALSFPDKWKVPCVLYFERVDMRDHLDFSGLPDELDRAILGQRISLATNVNWAAHKHEPLRYEELPTPGTLVSIDAEFVALQKEESEVRSDGTKKLLRPSQLTLARVSVLRGDGPQAGKPFIDDYIHTSETVVDYLTEYSGIRFGDLDPHFSTHTLLPLKVVYKKLRLLVDLGCIFIGHGLSKDFRIINLFVPPEQVIDTVDLYYIKSRQRRISLRFLSWYILKENIQKDTHDSIEDARAALLLYQEYQRFEEEGKFDQVLEDMYKEGRLVNWKPPTPPPPPQPSAPTTPQRTPVRAGPISPYSPMNLGLQQGGMMPAMPPSPFGMLDPQTQAMLFQQGFGLQWRNVPRGGPF</sequence>
<dbReference type="GO" id="GO:0000289">
    <property type="term" value="P:nuclear-transcribed mRNA poly(A) tail shortening"/>
    <property type="evidence" value="ECO:0007669"/>
    <property type="project" value="UniProtKB-UniRule"/>
</dbReference>
<keyword evidence="7 9" id="KW-0378">Hydrolase</keyword>
<dbReference type="PANTHER" id="PTHR15728:SF0">
    <property type="entry name" value="PAN2-PAN3 DEADENYLATION COMPLEX CATALYTIC SUBUNIT PAN2"/>
    <property type="match status" value="1"/>
</dbReference>
<feature type="region of interest" description="Disordered" evidence="10">
    <location>
        <begin position="416"/>
        <end position="436"/>
    </location>
</feature>
<dbReference type="InterPro" id="IPR036322">
    <property type="entry name" value="WD40_repeat_dom_sf"/>
</dbReference>
<evidence type="ECO:0000256" key="1">
    <source>
        <dbReference type="ARBA" id="ARBA00004496"/>
    </source>
</evidence>
<feature type="binding site" evidence="9">
    <location>
        <position position="867"/>
    </location>
    <ligand>
        <name>a divalent metal cation</name>
        <dbReference type="ChEBI" id="CHEBI:60240"/>
        <note>catalytic</note>
    </ligand>
</feature>
<evidence type="ECO:0000259" key="11">
    <source>
        <dbReference type="PROSITE" id="PS50235"/>
    </source>
</evidence>
<dbReference type="InterPro" id="IPR038765">
    <property type="entry name" value="Papain-like_cys_pep_sf"/>
</dbReference>
<reference evidence="13" key="1">
    <citation type="journal article" date="2014" name="Proc. Natl. Acad. Sci. U.S.A.">
        <title>Extensive sampling of basidiomycete genomes demonstrates inadequacy of the white-rot/brown-rot paradigm for wood decay fungi.</title>
        <authorList>
            <person name="Riley R."/>
            <person name="Salamov A.A."/>
            <person name="Brown D.W."/>
            <person name="Nagy L.G."/>
            <person name="Floudas D."/>
            <person name="Held B.W."/>
            <person name="Levasseur A."/>
            <person name="Lombard V."/>
            <person name="Morin E."/>
            <person name="Otillar R."/>
            <person name="Lindquist E.A."/>
            <person name="Sun H."/>
            <person name="LaButti K.M."/>
            <person name="Schmutz J."/>
            <person name="Jabbour D."/>
            <person name="Luo H."/>
            <person name="Baker S.E."/>
            <person name="Pisabarro A.G."/>
            <person name="Walton J.D."/>
            <person name="Blanchette R.A."/>
            <person name="Henrissat B."/>
            <person name="Martin F."/>
            <person name="Cullen D."/>
            <person name="Hibbett D.S."/>
            <person name="Grigoriev I.V."/>
        </authorList>
    </citation>
    <scope>NUCLEOTIDE SEQUENCE [LARGE SCALE GENOMIC DNA]</scope>
    <source>
        <strain evidence="13">FD-172 SS1</strain>
    </source>
</reference>
<dbReference type="Gene3D" id="3.30.420.10">
    <property type="entry name" value="Ribonuclease H-like superfamily/Ribonuclease H"/>
    <property type="match status" value="1"/>
</dbReference>
<dbReference type="SMART" id="SM00320">
    <property type="entry name" value="WD40"/>
    <property type="match status" value="4"/>
</dbReference>
<dbReference type="InterPro" id="IPR012337">
    <property type="entry name" value="RNaseH-like_sf"/>
</dbReference>
<dbReference type="Pfam" id="PF00929">
    <property type="entry name" value="RNase_T"/>
    <property type="match status" value="1"/>
</dbReference>
<evidence type="ECO:0000256" key="2">
    <source>
        <dbReference type="ARBA" id="ARBA00022490"/>
    </source>
</evidence>
<evidence type="ECO:0000256" key="8">
    <source>
        <dbReference type="ARBA" id="ARBA00022839"/>
    </source>
</evidence>
<evidence type="ECO:0000256" key="3">
    <source>
        <dbReference type="ARBA" id="ARBA00022574"/>
    </source>
</evidence>
<dbReference type="InterPro" id="IPR048841">
    <property type="entry name" value="PAN2_N"/>
</dbReference>
<dbReference type="InterPro" id="IPR001680">
    <property type="entry name" value="WD40_rpt"/>
</dbReference>
<keyword evidence="5 9" id="KW-0540">Nuclease</keyword>
<feature type="compositionally biased region" description="Pro residues" evidence="10">
    <location>
        <begin position="1067"/>
        <end position="1079"/>
    </location>
</feature>
<comment type="domain">
    <text evidence="9">The linker, or PAN3 interaction domain (PID), between the WD40 repeats and the pseudo-UCH domain mediates interaction with PAN3.</text>
</comment>
<dbReference type="InterPro" id="IPR050785">
    <property type="entry name" value="PAN2-PAN3_catalytic_subunit"/>
</dbReference>
<comment type="domain">
    <text evidence="9">Contains a pseudo-UCH domain. This ubiquitin C-terminal hydrolase (UCH)-like or ubiquitin specific protease (USP)-like domain is predicted to be catalytically inactive because it lacks the active site catalytic triad characteristic of thiol proteases, with residues at the equivalent structural positions that are incompatible with catalysis, and it cannot bind ubiquitin. It functions as a structural scaffold for intra- and intermolecular interactions in the complex.</text>
</comment>
<dbReference type="GO" id="GO:0046872">
    <property type="term" value="F:metal ion binding"/>
    <property type="evidence" value="ECO:0007669"/>
    <property type="project" value="UniProtKB-KW"/>
</dbReference>
<feature type="binding site" evidence="9">
    <location>
        <position position="976"/>
    </location>
    <ligand>
        <name>a divalent metal cation</name>
        <dbReference type="ChEBI" id="CHEBI:60240"/>
        <note>catalytic</note>
    </ligand>
</feature>
<dbReference type="InterPro" id="IPR028881">
    <property type="entry name" value="PAN2_UCH_dom"/>
</dbReference>
<dbReference type="Pfam" id="PF13423">
    <property type="entry name" value="UCH_1"/>
    <property type="match status" value="1"/>
</dbReference>
<keyword evidence="13" id="KW-1185">Reference proteome</keyword>
<evidence type="ECO:0000256" key="9">
    <source>
        <dbReference type="HAMAP-Rule" id="MF_03182"/>
    </source>
</evidence>
<organism evidence="12 13">
    <name type="scientific">Botryobasidium botryosum (strain FD-172 SS1)</name>
    <dbReference type="NCBI Taxonomy" id="930990"/>
    <lineage>
        <taxon>Eukaryota</taxon>
        <taxon>Fungi</taxon>
        <taxon>Dikarya</taxon>
        <taxon>Basidiomycota</taxon>
        <taxon>Agaricomycotina</taxon>
        <taxon>Agaricomycetes</taxon>
        <taxon>Cantharellales</taxon>
        <taxon>Botryobasidiaceae</taxon>
        <taxon>Botryobasidium</taxon>
    </lineage>
</organism>
<dbReference type="Gene3D" id="3.90.70.10">
    <property type="entry name" value="Cysteine proteinases"/>
    <property type="match status" value="1"/>
</dbReference>
<dbReference type="InParanoid" id="A0A067MA09"/>
<comment type="subcellular location">
    <subcellularLocation>
        <location evidence="1 9">Cytoplasm</location>
    </subcellularLocation>
</comment>
<dbReference type="PANTHER" id="PTHR15728">
    <property type="entry name" value="DEADENYLATION COMPLEX CATALYTIC SUBUNIT PAN2"/>
    <property type="match status" value="1"/>
</dbReference>
<evidence type="ECO:0000256" key="6">
    <source>
        <dbReference type="ARBA" id="ARBA00022723"/>
    </source>
</evidence>
<dbReference type="GO" id="GO:0031251">
    <property type="term" value="C:PAN complex"/>
    <property type="evidence" value="ECO:0007669"/>
    <property type="project" value="UniProtKB-UniRule"/>
</dbReference>
<dbReference type="FunFam" id="3.30.420.10:FF:000028">
    <property type="entry name" value="PAN2-PAN3 deadenylation complex catalytic subunit PAN2"/>
    <property type="match status" value="1"/>
</dbReference>